<dbReference type="HOGENOM" id="CLU_168119_0_0_9"/>
<protein>
    <recommendedName>
        <fullName evidence="5">DUF2933 domain-containing protein</fullName>
    </recommendedName>
</protein>
<keyword evidence="4" id="KW-1185">Reference proteome</keyword>
<feature type="region of interest" description="Disordered" evidence="1">
    <location>
        <begin position="96"/>
        <end position="117"/>
    </location>
</feature>
<keyword evidence="2" id="KW-0472">Membrane</keyword>
<dbReference type="Proteomes" id="UP000000370">
    <property type="component" value="Chromosome"/>
</dbReference>
<dbReference type="STRING" id="357809.Cphy_0435"/>
<evidence type="ECO:0000256" key="2">
    <source>
        <dbReference type="SAM" id="Phobius"/>
    </source>
</evidence>
<feature type="transmembrane region" description="Helical" evidence="2">
    <location>
        <begin position="33"/>
        <end position="56"/>
    </location>
</feature>
<name>A9KHF5_LACP7</name>
<feature type="transmembrane region" description="Helical" evidence="2">
    <location>
        <begin position="68"/>
        <end position="85"/>
    </location>
</feature>
<gene>
    <name evidence="3" type="ordered locus">Cphy_0435</name>
</gene>
<organism evidence="3 4">
    <name type="scientific">Lachnoclostridium phytofermentans (strain ATCC 700394 / DSM 18823 / ISDg)</name>
    <name type="common">Clostridium phytofermentans</name>
    <dbReference type="NCBI Taxonomy" id="357809"/>
    <lineage>
        <taxon>Bacteria</taxon>
        <taxon>Bacillati</taxon>
        <taxon>Bacillota</taxon>
        <taxon>Clostridia</taxon>
        <taxon>Lachnospirales</taxon>
        <taxon>Lachnospiraceae</taxon>
    </lineage>
</organism>
<proteinExistence type="predicted"/>
<feature type="compositionally biased region" description="Polar residues" evidence="1">
    <location>
        <begin position="100"/>
        <end position="109"/>
    </location>
</feature>
<evidence type="ECO:0000313" key="3">
    <source>
        <dbReference type="EMBL" id="ABX40822.1"/>
    </source>
</evidence>
<dbReference type="AlphaFoldDB" id="A9KHF5"/>
<evidence type="ECO:0000313" key="4">
    <source>
        <dbReference type="Proteomes" id="UP000000370"/>
    </source>
</evidence>
<evidence type="ECO:0008006" key="5">
    <source>
        <dbReference type="Google" id="ProtNLM"/>
    </source>
</evidence>
<sequence length="117" mass="13042">MILLERMKYMNCHDNNNNSNNGKKNEKGHKRHLSHIFMMLICCGAPIILLMLIPLLKRVGIGAGANGILSLLASLACPLMMMVMIPMMMKGLKNKEDNHNSISSASTEQMEIGQMKE</sequence>
<accession>A9KHF5</accession>
<dbReference type="KEGG" id="cpy:Cphy_0435"/>
<evidence type="ECO:0000256" key="1">
    <source>
        <dbReference type="SAM" id="MobiDB-lite"/>
    </source>
</evidence>
<reference evidence="4" key="1">
    <citation type="submission" date="2007-11" db="EMBL/GenBank/DDBJ databases">
        <title>Complete genome sequence of Clostridium phytofermentans ISDg.</title>
        <authorList>
            <person name="Leschine S.B."/>
            <person name="Warnick T.A."/>
            <person name="Blanchard J.L."/>
            <person name="Schnell D.J."/>
            <person name="Petit E.L."/>
            <person name="LaTouf W.G."/>
            <person name="Copeland A."/>
            <person name="Lucas S."/>
            <person name="Lapidus A."/>
            <person name="Barry K."/>
            <person name="Glavina del Rio T."/>
            <person name="Dalin E."/>
            <person name="Tice H."/>
            <person name="Pitluck S."/>
            <person name="Kiss H."/>
            <person name="Brettin T."/>
            <person name="Bruce D."/>
            <person name="Detter J.C."/>
            <person name="Han C."/>
            <person name="Kuske C."/>
            <person name="Schmutz J."/>
            <person name="Larimer F."/>
            <person name="Land M."/>
            <person name="Hauser L."/>
            <person name="Kyrpides N."/>
            <person name="Kim E.A."/>
            <person name="Richardson P."/>
        </authorList>
    </citation>
    <scope>NUCLEOTIDE SEQUENCE [LARGE SCALE GENOMIC DNA]</scope>
    <source>
        <strain evidence="4">ATCC 700394 / DSM 18823 / ISDg</strain>
    </source>
</reference>
<keyword evidence="2" id="KW-0812">Transmembrane</keyword>
<dbReference type="eggNOG" id="ENOG5033JV5">
    <property type="taxonomic scope" value="Bacteria"/>
</dbReference>
<dbReference type="EMBL" id="CP000885">
    <property type="protein sequence ID" value="ABX40822.1"/>
    <property type="molecule type" value="Genomic_DNA"/>
</dbReference>
<keyword evidence="2" id="KW-1133">Transmembrane helix</keyword>